<proteinExistence type="predicted"/>
<name>A0AAW9SFM9_9RHOB</name>
<evidence type="ECO:0000313" key="4">
    <source>
        <dbReference type="Proteomes" id="UP001428774"/>
    </source>
</evidence>
<comment type="caution">
    <text evidence="3">The sequence shown here is derived from an EMBL/GenBank/DDBJ whole genome shotgun (WGS) entry which is preliminary data.</text>
</comment>
<evidence type="ECO:0000256" key="2">
    <source>
        <dbReference type="SAM" id="MobiDB-lite"/>
    </source>
</evidence>
<feature type="region of interest" description="Disordered" evidence="2">
    <location>
        <begin position="72"/>
        <end position="107"/>
    </location>
</feature>
<gene>
    <name evidence="3" type="ORF">ABFB10_19715</name>
</gene>
<evidence type="ECO:0000256" key="1">
    <source>
        <dbReference type="SAM" id="Coils"/>
    </source>
</evidence>
<protein>
    <submittedName>
        <fullName evidence="3">Uncharacterized protein</fullName>
    </submittedName>
</protein>
<sequence length="107" mass="11915">MSDVMMKALQVQNESLICQVERLGPENERVRKLLTEFDNRHNADTARIADLERQLAEAQTHIQQLTAAGDAMDGWTSDAHEGASIAPSRWSEASRSALHALSRETQT</sequence>
<reference evidence="3 4" key="1">
    <citation type="submission" date="2024-05" db="EMBL/GenBank/DDBJ databases">
        <title>Genome sequence of Ponticoccus litoralis KCCM 90028.</title>
        <authorList>
            <person name="Kim J.M."/>
            <person name="Lee J.K."/>
            <person name="Choi B.J."/>
            <person name="Bayburt H."/>
            <person name="Baek J.H."/>
            <person name="Jeon C.O."/>
        </authorList>
    </citation>
    <scope>NUCLEOTIDE SEQUENCE [LARGE SCALE GENOMIC DNA]</scope>
    <source>
        <strain evidence="3 4">KCCM 90028</strain>
    </source>
</reference>
<dbReference type="RefSeq" id="WP_347167808.1">
    <property type="nucleotide sequence ID" value="NZ_JBDNCH010000002.1"/>
</dbReference>
<keyword evidence="1" id="KW-0175">Coiled coil</keyword>
<evidence type="ECO:0000313" key="3">
    <source>
        <dbReference type="EMBL" id="MEN9062879.1"/>
    </source>
</evidence>
<feature type="coiled-coil region" evidence="1">
    <location>
        <begin position="41"/>
        <end position="68"/>
    </location>
</feature>
<keyword evidence="4" id="KW-1185">Reference proteome</keyword>
<dbReference type="AlphaFoldDB" id="A0AAW9SFM9"/>
<accession>A0AAW9SFM9</accession>
<organism evidence="3 4">
    <name type="scientific">Ponticoccus litoralis</name>
    <dbReference type="NCBI Taxonomy" id="422297"/>
    <lineage>
        <taxon>Bacteria</taxon>
        <taxon>Pseudomonadati</taxon>
        <taxon>Pseudomonadota</taxon>
        <taxon>Alphaproteobacteria</taxon>
        <taxon>Rhodobacterales</taxon>
        <taxon>Roseobacteraceae</taxon>
        <taxon>Ponticoccus</taxon>
    </lineage>
</organism>
<dbReference type="Proteomes" id="UP001428774">
    <property type="component" value="Unassembled WGS sequence"/>
</dbReference>
<dbReference type="EMBL" id="JBDNCH010000002">
    <property type="protein sequence ID" value="MEN9062879.1"/>
    <property type="molecule type" value="Genomic_DNA"/>
</dbReference>